<gene>
    <name evidence="1" type="ORF">UFOVP868_35</name>
</gene>
<proteinExistence type="predicted"/>
<evidence type="ECO:0008006" key="2">
    <source>
        <dbReference type="Google" id="ProtNLM"/>
    </source>
</evidence>
<dbReference type="Gene3D" id="1.25.40.10">
    <property type="entry name" value="Tetratricopeptide repeat domain"/>
    <property type="match status" value="1"/>
</dbReference>
<organism evidence="1">
    <name type="scientific">uncultured Caudovirales phage</name>
    <dbReference type="NCBI Taxonomy" id="2100421"/>
    <lineage>
        <taxon>Viruses</taxon>
        <taxon>Duplodnaviria</taxon>
        <taxon>Heunggongvirae</taxon>
        <taxon>Uroviricota</taxon>
        <taxon>Caudoviricetes</taxon>
        <taxon>Peduoviridae</taxon>
        <taxon>Maltschvirus</taxon>
        <taxon>Maltschvirus maltsch</taxon>
    </lineage>
</organism>
<protein>
    <recommendedName>
        <fullName evidence="2">Glycosyltransferase 2-like</fullName>
    </recommendedName>
</protein>
<accession>A0A6J5P702</accession>
<dbReference type="Gene3D" id="3.90.550.10">
    <property type="entry name" value="Spore Coat Polysaccharide Biosynthesis Protein SpsA, Chain A"/>
    <property type="match status" value="1"/>
</dbReference>
<dbReference type="InterPro" id="IPR011990">
    <property type="entry name" value="TPR-like_helical_dom_sf"/>
</dbReference>
<dbReference type="EMBL" id="LR796817">
    <property type="protein sequence ID" value="CAB4167629.1"/>
    <property type="molecule type" value="Genomic_DNA"/>
</dbReference>
<sequence length="356" mass="41509">MRICVYAISKNEKQFVKRWADSAKDADLLLIADTGSTDGTIEEARDCGISVPEISIVPWRFDHARNAALALIPRDIDVCISLDLDEVMEPGWREEIERVWKLGETTRLRYYFDWGCGIKFLYEKIHARHGYHWHHPCHEYPRADGRLTEVWAQTDKLLVSHHPDPTKSRGQYLDLLALSVKEDPHCPRNAFYYARELSFHSKWNEAIEACKNYLNLPNATWMNERCYAMRVMGKCYQEIGDWRASENAFHMACVEAPNTREPWCELALLMYRQNRWAECFAFSMRALQITSRELVYTCDPTVWEHWPHDLASISAWHLGMKDISVEQSKLAIEKSPNDLRLQANLKLFLGEEQKAA</sequence>
<dbReference type="SUPFAM" id="SSF53448">
    <property type="entry name" value="Nucleotide-diphospho-sugar transferases"/>
    <property type="match status" value="1"/>
</dbReference>
<dbReference type="InterPro" id="IPR029044">
    <property type="entry name" value="Nucleotide-diphossugar_trans"/>
</dbReference>
<evidence type="ECO:0000313" key="1">
    <source>
        <dbReference type="EMBL" id="CAB4167629.1"/>
    </source>
</evidence>
<reference evidence="1" key="1">
    <citation type="submission" date="2020-04" db="EMBL/GenBank/DDBJ databases">
        <authorList>
            <person name="Chiriac C."/>
            <person name="Salcher M."/>
            <person name="Ghai R."/>
            <person name="Kavagutti S V."/>
        </authorList>
    </citation>
    <scope>NUCLEOTIDE SEQUENCE</scope>
</reference>
<dbReference type="SUPFAM" id="SSF48452">
    <property type="entry name" value="TPR-like"/>
    <property type="match status" value="1"/>
</dbReference>
<name>A0A6J5P702_9CAUD</name>